<evidence type="ECO:0000313" key="2">
    <source>
        <dbReference type="EMBL" id="CAH3169484.1"/>
    </source>
</evidence>
<feature type="transmembrane region" description="Helical" evidence="1">
    <location>
        <begin position="33"/>
        <end position="55"/>
    </location>
</feature>
<keyword evidence="1" id="KW-0472">Membrane</keyword>
<sequence length="174" mass="20287">IRRRGSNLKDIGLLAAKARSNQIILRTEEMCSYIRAFFVLVSLFFFLQASEAGLLQERLLSRPMLRDVYSKKSTDVENPSYRSMIIQQQDKKLRLSSFHTNGHTLGFHSQTQKLKPPYTVSVPQESTQLSRFHLNGHTWDFIHRLKCEKHLVHYNKQYHRKVLLSGFLLNGQAD</sequence>
<gene>
    <name evidence="2" type="ORF">PLOB_00010137</name>
</gene>
<evidence type="ECO:0000256" key="1">
    <source>
        <dbReference type="SAM" id="Phobius"/>
    </source>
</evidence>
<keyword evidence="3" id="KW-1185">Reference proteome</keyword>
<accession>A0ABN8QRR8</accession>
<dbReference type="EMBL" id="CALNXK010000150">
    <property type="protein sequence ID" value="CAH3169484.1"/>
    <property type="molecule type" value="Genomic_DNA"/>
</dbReference>
<keyword evidence="1" id="KW-0812">Transmembrane</keyword>
<reference evidence="2 3" key="1">
    <citation type="submission" date="2022-05" db="EMBL/GenBank/DDBJ databases">
        <authorList>
            <consortium name="Genoscope - CEA"/>
            <person name="William W."/>
        </authorList>
    </citation>
    <scope>NUCLEOTIDE SEQUENCE [LARGE SCALE GENOMIC DNA]</scope>
</reference>
<protein>
    <submittedName>
        <fullName evidence="2">Uncharacterized protein</fullName>
    </submittedName>
</protein>
<dbReference type="Proteomes" id="UP001159405">
    <property type="component" value="Unassembled WGS sequence"/>
</dbReference>
<evidence type="ECO:0000313" key="3">
    <source>
        <dbReference type="Proteomes" id="UP001159405"/>
    </source>
</evidence>
<feature type="non-terminal residue" evidence="2">
    <location>
        <position position="1"/>
    </location>
</feature>
<name>A0ABN8QRR8_9CNID</name>
<keyword evidence="1" id="KW-1133">Transmembrane helix</keyword>
<comment type="caution">
    <text evidence="2">The sequence shown here is derived from an EMBL/GenBank/DDBJ whole genome shotgun (WGS) entry which is preliminary data.</text>
</comment>
<organism evidence="2 3">
    <name type="scientific">Porites lobata</name>
    <dbReference type="NCBI Taxonomy" id="104759"/>
    <lineage>
        <taxon>Eukaryota</taxon>
        <taxon>Metazoa</taxon>
        <taxon>Cnidaria</taxon>
        <taxon>Anthozoa</taxon>
        <taxon>Hexacorallia</taxon>
        <taxon>Scleractinia</taxon>
        <taxon>Fungiina</taxon>
        <taxon>Poritidae</taxon>
        <taxon>Porites</taxon>
    </lineage>
</organism>
<proteinExistence type="predicted"/>